<name>A0A9W4MAQ0_9ACTN</name>
<protein>
    <submittedName>
        <fullName evidence="2">GNAT family N-acetyltransferase</fullName>
    </submittedName>
</protein>
<dbReference type="PROSITE" id="PS51186">
    <property type="entry name" value="GNAT"/>
    <property type="match status" value="1"/>
</dbReference>
<dbReference type="GO" id="GO:0016747">
    <property type="term" value="F:acyltransferase activity, transferring groups other than amino-acyl groups"/>
    <property type="evidence" value="ECO:0007669"/>
    <property type="project" value="InterPro"/>
</dbReference>
<sequence length="341" mass="37823">MNISDDHGIRTATLSVEEALHRSKDDRPDVDLLRVDDPAPEHWPALEESGFILKPQWITWVARAEQDEDTYLARLSSRECKAIRKARRAAEADRVQIGVHEPPTEEAVDGFLRLYRRQIAAMRHGVDYAHAERDALLDPANCYLVVTGHVDNDLVGAVVCRSNRARDAMIVRFTATTPEARRRRLNRVLYLHAFSIARKMQLSFISLGSDPALYGALTEPGLHSFKTGLGFSPVPEHHIAEDDDKDEAILILRASALTDPALIVAYDMTRDRPTFAPPRRAIAAALDDPVPLRLVVVTVAGEDDAQPLAQVSSRVPPIPAFSLGCARTVDGLAWRRPEDGT</sequence>
<dbReference type="EMBL" id="CAJVAX010000018">
    <property type="protein sequence ID" value="CAG7644912.1"/>
    <property type="molecule type" value="Genomic_DNA"/>
</dbReference>
<proteinExistence type="predicted"/>
<feature type="domain" description="N-acetyltransferase" evidence="1">
    <location>
        <begin position="98"/>
        <end position="273"/>
    </location>
</feature>
<dbReference type="InterPro" id="IPR000182">
    <property type="entry name" value="GNAT_dom"/>
</dbReference>
<comment type="caution">
    <text evidence="2">The sequence shown here is derived from an EMBL/GenBank/DDBJ whole genome shotgun (WGS) entry which is preliminary data.</text>
</comment>
<dbReference type="Proteomes" id="UP001153328">
    <property type="component" value="Unassembled WGS sequence"/>
</dbReference>
<dbReference type="SUPFAM" id="SSF55729">
    <property type="entry name" value="Acyl-CoA N-acyltransferases (Nat)"/>
    <property type="match status" value="1"/>
</dbReference>
<dbReference type="Pfam" id="PF13480">
    <property type="entry name" value="Acetyltransf_6"/>
    <property type="match status" value="1"/>
</dbReference>
<accession>A0A9W4MAQ0</accession>
<evidence type="ECO:0000259" key="1">
    <source>
        <dbReference type="PROSITE" id="PS51186"/>
    </source>
</evidence>
<dbReference type="Gene3D" id="3.40.630.30">
    <property type="match status" value="1"/>
</dbReference>
<reference evidence="2" key="1">
    <citation type="submission" date="2021-06" db="EMBL/GenBank/DDBJ databases">
        <authorList>
            <person name="Arsene-Ploetze F."/>
        </authorList>
    </citation>
    <scope>NUCLEOTIDE SEQUENCE</scope>
    <source>
        <strain evidence="2">SBRY1</strain>
    </source>
</reference>
<organism evidence="2 3">
    <name type="scientific">Actinacidiphila bryophytorum</name>
    <dbReference type="NCBI Taxonomy" id="1436133"/>
    <lineage>
        <taxon>Bacteria</taxon>
        <taxon>Bacillati</taxon>
        <taxon>Actinomycetota</taxon>
        <taxon>Actinomycetes</taxon>
        <taxon>Kitasatosporales</taxon>
        <taxon>Streptomycetaceae</taxon>
        <taxon>Actinacidiphila</taxon>
    </lineage>
</organism>
<dbReference type="AlphaFoldDB" id="A0A9W4MAQ0"/>
<evidence type="ECO:0000313" key="2">
    <source>
        <dbReference type="EMBL" id="CAG7644912.1"/>
    </source>
</evidence>
<dbReference type="RefSeq" id="WP_205048067.1">
    <property type="nucleotide sequence ID" value="NZ_CAJVAX010000018.1"/>
</dbReference>
<keyword evidence="3" id="KW-1185">Reference proteome</keyword>
<dbReference type="InterPro" id="IPR038740">
    <property type="entry name" value="BioF2-like_GNAT_dom"/>
</dbReference>
<gene>
    <name evidence="2" type="ORF">SBRY_40021</name>
</gene>
<dbReference type="InterPro" id="IPR016181">
    <property type="entry name" value="Acyl_CoA_acyltransferase"/>
</dbReference>
<evidence type="ECO:0000313" key="3">
    <source>
        <dbReference type="Proteomes" id="UP001153328"/>
    </source>
</evidence>